<dbReference type="EMBL" id="SMOL01000489">
    <property type="protein sequence ID" value="KAB2610031.1"/>
    <property type="molecule type" value="Genomic_DNA"/>
</dbReference>
<accession>A0A5N5G8C7</accession>
<reference evidence="3 5" key="2">
    <citation type="submission" date="2019-11" db="EMBL/GenBank/DDBJ databases">
        <title>A de novo genome assembly of a pear dwarfing rootstock.</title>
        <authorList>
            <person name="Wang F."/>
            <person name="Wang J."/>
            <person name="Li S."/>
            <person name="Zhang Y."/>
            <person name="Fang M."/>
            <person name="Ma L."/>
            <person name="Zhao Y."/>
            <person name="Jiang S."/>
        </authorList>
    </citation>
    <scope>NUCLEOTIDE SEQUENCE [LARGE SCALE GENOMIC DNA]</scope>
    <source>
        <strain evidence="3">S2</strain>
        <tissue evidence="3">Leaf</tissue>
    </source>
</reference>
<protein>
    <submittedName>
        <fullName evidence="3">Chaperonin CPN60-2</fullName>
    </submittedName>
</protein>
<dbReference type="EMBL" id="SMOL01000402">
    <property type="protein sequence ID" value="KAB2614718.1"/>
    <property type="molecule type" value="Genomic_DNA"/>
</dbReference>
<comment type="caution">
    <text evidence="3">The sequence shown here is derived from an EMBL/GenBank/DDBJ whole genome shotgun (WGS) entry which is preliminary data.</text>
</comment>
<evidence type="ECO:0000256" key="2">
    <source>
        <dbReference type="ARBA" id="ARBA00023186"/>
    </source>
</evidence>
<reference evidence="3 5" key="1">
    <citation type="submission" date="2019-09" db="EMBL/GenBank/DDBJ databases">
        <authorList>
            <person name="Ou C."/>
        </authorList>
    </citation>
    <scope>NUCLEOTIDE SEQUENCE [LARGE SCALE GENOMIC DNA]</scope>
    <source>
        <strain evidence="3">S2</strain>
        <tissue evidence="3">Leaf</tissue>
    </source>
</reference>
<dbReference type="Proteomes" id="UP000327157">
    <property type="component" value="Chromosome 3"/>
</dbReference>
<dbReference type="InterPro" id="IPR027410">
    <property type="entry name" value="TCP-1-like_intermed_sf"/>
</dbReference>
<gene>
    <name evidence="4" type="ORF">D8674_021306</name>
    <name evidence="3" type="ORF">D8674_036557</name>
</gene>
<sequence length="287" mass="32106">MESENIEANQANKEGISLYGGKYVQYNILGNLFEVSAKYAPPIHPVGRGAYGTVWVELLSLDLKSLAPKLNWVIKIKDIIKPADREKFNDVYIVYELMDTDLNQIIHSSQALTDDYCQVITVSKDDTIILDGAGGKKAIDERSEQIRSAIELSTSEYDKEKLQEDSQSFLVIGGASEAEVSEKKDRVTDALMPLRQPLKRVYRQYYNYLPFMHGGVAILYASKELEKLRTVNFDQKVGVQIIQNALKAPVHTIASNAGVEGAVVFGKLLEQHHADLAMMQPKVNMLI</sequence>
<dbReference type="AlphaFoldDB" id="A0A5N5G8C7"/>
<proteinExistence type="inferred from homology"/>
<dbReference type="InterPro" id="IPR001844">
    <property type="entry name" value="Cpn60/GroEL"/>
</dbReference>
<dbReference type="GO" id="GO:0005524">
    <property type="term" value="F:ATP binding"/>
    <property type="evidence" value="ECO:0007669"/>
    <property type="project" value="InterPro"/>
</dbReference>
<dbReference type="InterPro" id="IPR027413">
    <property type="entry name" value="GROEL-like_equatorial_sf"/>
</dbReference>
<dbReference type="InterPro" id="IPR027409">
    <property type="entry name" value="GroEL-like_apical_dom_sf"/>
</dbReference>
<dbReference type="InterPro" id="IPR011009">
    <property type="entry name" value="Kinase-like_dom_sf"/>
</dbReference>
<dbReference type="PANTHER" id="PTHR45633">
    <property type="entry name" value="60 KDA HEAT SHOCK PROTEIN, MITOCHONDRIAL"/>
    <property type="match status" value="1"/>
</dbReference>
<dbReference type="OrthoDB" id="1722698at2759"/>
<dbReference type="Gene3D" id="3.30.260.10">
    <property type="entry name" value="TCP-1-like chaperonin intermediate domain"/>
    <property type="match status" value="1"/>
</dbReference>
<dbReference type="Gene3D" id="3.30.200.20">
    <property type="entry name" value="Phosphorylase Kinase, domain 1"/>
    <property type="match status" value="2"/>
</dbReference>
<dbReference type="SUPFAM" id="SSF52029">
    <property type="entry name" value="GroEL apical domain-like"/>
    <property type="match status" value="1"/>
</dbReference>
<evidence type="ECO:0000313" key="4">
    <source>
        <dbReference type="EMBL" id="KAB2614718.1"/>
    </source>
</evidence>
<dbReference type="InterPro" id="IPR002423">
    <property type="entry name" value="Cpn60/GroEL/TCP-1"/>
</dbReference>
<dbReference type="SUPFAM" id="SSF56112">
    <property type="entry name" value="Protein kinase-like (PK-like)"/>
    <property type="match status" value="1"/>
</dbReference>
<evidence type="ECO:0000313" key="3">
    <source>
        <dbReference type="EMBL" id="KAB2610031.1"/>
    </source>
</evidence>
<dbReference type="SUPFAM" id="SSF48592">
    <property type="entry name" value="GroEL equatorial domain-like"/>
    <property type="match status" value="1"/>
</dbReference>
<dbReference type="Gene3D" id="1.10.510.10">
    <property type="entry name" value="Transferase(Phosphotransferase) domain 1"/>
    <property type="match status" value="1"/>
</dbReference>
<name>A0A5N5G8C7_9ROSA</name>
<dbReference type="GO" id="GO:0042026">
    <property type="term" value="P:protein refolding"/>
    <property type="evidence" value="ECO:0007669"/>
    <property type="project" value="InterPro"/>
</dbReference>
<keyword evidence="2" id="KW-0143">Chaperone</keyword>
<dbReference type="Pfam" id="PF00118">
    <property type="entry name" value="Cpn60_TCP1"/>
    <property type="match status" value="1"/>
</dbReference>
<dbReference type="GO" id="GO:0140662">
    <property type="term" value="F:ATP-dependent protein folding chaperone"/>
    <property type="evidence" value="ECO:0007669"/>
    <property type="project" value="InterPro"/>
</dbReference>
<evidence type="ECO:0000256" key="1">
    <source>
        <dbReference type="ARBA" id="ARBA00006607"/>
    </source>
</evidence>
<organism evidence="3 5">
    <name type="scientific">Pyrus ussuriensis x Pyrus communis</name>
    <dbReference type="NCBI Taxonomy" id="2448454"/>
    <lineage>
        <taxon>Eukaryota</taxon>
        <taxon>Viridiplantae</taxon>
        <taxon>Streptophyta</taxon>
        <taxon>Embryophyta</taxon>
        <taxon>Tracheophyta</taxon>
        <taxon>Spermatophyta</taxon>
        <taxon>Magnoliopsida</taxon>
        <taxon>eudicotyledons</taxon>
        <taxon>Gunneridae</taxon>
        <taxon>Pentapetalae</taxon>
        <taxon>rosids</taxon>
        <taxon>fabids</taxon>
        <taxon>Rosales</taxon>
        <taxon>Rosaceae</taxon>
        <taxon>Amygdaloideae</taxon>
        <taxon>Maleae</taxon>
        <taxon>Pyrus</taxon>
    </lineage>
</organism>
<evidence type="ECO:0000313" key="5">
    <source>
        <dbReference type="Proteomes" id="UP000327157"/>
    </source>
</evidence>
<keyword evidence="5" id="KW-1185">Reference proteome</keyword>
<dbReference type="Gene3D" id="1.10.560.10">
    <property type="entry name" value="GroEL-like equatorial domain"/>
    <property type="match status" value="1"/>
</dbReference>
<comment type="similarity">
    <text evidence="1">Belongs to the chaperonin (HSP60) family.</text>
</comment>